<feature type="compositionally biased region" description="Basic and acidic residues" evidence="2">
    <location>
        <begin position="99"/>
        <end position="111"/>
    </location>
</feature>
<feature type="region of interest" description="Disordered" evidence="2">
    <location>
        <begin position="272"/>
        <end position="316"/>
    </location>
</feature>
<feature type="compositionally biased region" description="Pro residues" evidence="2">
    <location>
        <begin position="728"/>
        <end position="738"/>
    </location>
</feature>
<feature type="compositionally biased region" description="Low complexity" evidence="2">
    <location>
        <begin position="587"/>
        <end position="596"/>
    </location>
</feature>
<feature type="compositionally biased region" description="Basic and acidic residues" evidence="2">
    <location>
        <begin position="485"/>
        <end position="494"/>
    </location>
</feature>
<feature type="region of interest" description="Disordered" evidence="2">
    <location>
        <begin position="1200"/>
        <end position="1434"/>
    </location>
</feature>
<feature type="region of interest" description="Disordered" evidence="2">
    <location>
        <begin position="1732"/>
        <end position="1907"/>
    </location>
</feature>
<comment type="similarity">
    <text evidence="1">Belongs to the TUB family.</text>
</comment>
<dbReference type="OrthoDB" id="8775810at2759"/>
<feature type="compositionally biased region" description="Polar residues" evidence="2">
    <location>
        <begin position="66"/>
        <end position="82"/>
    </location>
</feature>
<gene>
    <name evidence="4" type="ORF">KFL_005530040</name>
</gene>
<name>A0A1Y1IFT7_KLENI</name>
<feature type="domain" description="Tubby C-terminal" evidence="3">
    <location>
        <begin position="2107"/>
        <end position="2196"/>
    </location>
</feature>
<feature type="compositionally biased region" description="Low complexity" evidence="2">
    <location>
        <begin position="739"/>
        <end position="750"/>
    </location>
</feature>
<dbReference type="InterPro" id="IPR000007">
    <property type="entry name" value="Tubby_C"/>
</dbReference>
<dbReference type="STRING" id="105231.A0A1Y1IFT7"/>
<feature type="region of interest" description="Disordered" evidence="2">
    <location>
        <begin position="772"/>
        <end position="801"/>
    </location>
</feature>
<evidence type="ECO:0000313" key="4">
    <source>
        <dbReference type="EMBL" id="GAQ89704.1"/>
    </source>
</evidence>
<feature type="region of interest" description="Disordered" evidence="2">
    <location>
        <begin position="1038"/>
        <end position="1073"/>
    </location>
</feature>
<feature type="region of interest" description="Disordered" evidence="2">
    <location>
        <begin position="454"/>
        <end position="650"/>
    </location>
</feature>
<feature type="compositionally biased region" description="Basic and acidic residues" evidence="2">
    <location>
        <begin position="1316"/>
        <end position="1330"/>
    </location>
</feature>
<feature type="region of interest" description="Disordered" evidence="2">
    <location>
        <begin position="99"/>
        <end position="121"/>
    </location>
</feature>
<evidence type="ECO:0000256" key="2">
    <source>
        <dbReference type="SAM" id="MobiDB-lite"/>
    </source>
</evidence>
<keyword evidence="5" id="KW-1185">Reference proteome</keyword>
<accession>A0A1Y1IFT7</accession>
<feature type="compositionally biased region" description="Polar residues" evidence="2">
    <location>
        <begin position="618"/>
        <end position="630"/>
    </location>
</feature>
<dbReference type="InterPro" id="IPR025659">
    <property type="entry name" value="Tubby-like_C"/>
</dbReference>
<feature type="region of interest" description="Disordered" evidence="2">
    <location>
        <begin position="56"/>
        <end position="87"/>
    </location>
</feature>
<feature type="region of interest" description="Disordered" evidence="2">
    <location>
        <begin position="1660"/>
        <end position="1718"/>
    </location>
</feature>
<evidence type="ECO:0000256" key="1">
    <source>
        <dbReference type="ARBA" id="ARBA00007129"/>
    </source>
</evidence>
<dbReference type="Proteomes" id="UP000054558">
    <property type="component" value="Unassembled WGS sequence"/>
</dbReference>
<dbReference type="Gene3D" id="3.20.90.10">
    <property type="entry name" value="Tubby Protein, Chain A"/>
    <property type="match status" value="1"/>
</dbReference>
<dbReference type="Pfam" id="PF01167">
    <property type="entry name" value="Tub"/>
    <property type="match status" value="2"/>
</dbReference>
<feature type="compositionally biased region" description="Polar residues" evidence="2">
    <location>
        <begin position="306"/>
        <end position="316"/>
    </location>
</feature>
<organism evidence="4 5">
    <name type="scientific">Klebsormidium nitens</name>
    <name type="common">Green alga</name>
    <name type="synonym">Ulothrix nitens</name>
    <dbReference type="NCBI Taxonomy" id="105231"/>
    <lineage>
        <taxon>Eukaryota</taxon>
        <taxon>Viridiplantae</taxon>
        <taxon>Streptophyta</taxon>
        <taxon>Klebsormidiophyceae</taxon>
        <taxon>Klebsormidiales</taxon>
        <taxon>Klebsormidiaceae</taxon>
        <taxon>Klebsormidium</taxon>
    </lineage>
</organism>
<feature type="compositionally biased region" description="Polar residues" evidence="2">
    <location>
        <begin position="272"/>
        <end position="284"/>
    </location>
</feature>
<dbReference type="PANTHER" id="PTHR16517">
    <property type="entry name" value="TUBBY-RELATED"/>
    <property type="match status" value="1"/>
</dbReference>
<feature type="domain" description="Tubby C-terminal" evidence="3">
    <location>
        <begin position="1978"/>
        <end position="2102"/>
    </location>
</feature>
<feature type="region of interest" description="Disordered" evidence="2">
    <location>
        <begin position="190"/>
        <end position="259"/>
    </location>
</feature>
<feature type="compositionally biased region" description="Basic and acidic residues" evidence="2">
    <location>
        <begin position="222"/>
        <end position="233"/>
    </location>
</feature>
<proteinExistence type="inferred from homology"/>
<dbReference type="PANTHER" id="PTHR16517:SF7">
    <property type="entry name" value="PROTEIN KING TUBBY"/>
    <property type="match status" value="1"/>
</dbReference>
<feature type="region of interest" description="Disordered" evidence="2">
    <location>
        <begin position="674"/>
        <end position="759"/>
    </location>
</feature>
<feature type="compositionally biased region" description="Polar residues" evidence="2">
    <location>
        <begin position="1876"/>
        <end position="1889"/>
    </location>
</feature>
<feature type="compositionally biased region" description="Low complexity" evidence="2">
    <location>
        <begin position="238"/>
        <end position="251"/>
    </location>
</feature>
<dbReference type="EMBL" id="DF237502">
    <property type="protein sequence ID" value="GAQ89704.1"/>
    <property type="molecule type" value="Genomic_DNA"/>
</dbReference>
<feature type="compositionally biased region" description="Basic and acidic residues" evidence="2">
    <location>
        <begin position="1778"/>
        <end position="1791"/>
    </location>
</feature>
<protein>
    <submittedName>
        <fullName evidence="4">Tubby-like protein</fullName>
    </submittedName>
</protein>
<sequence length="2202" mass="229060">MSTESCKSDQHNQHCTSDIDGKALLAVIISPQGTMDGGKILSLKWANPEGFSLPIVPGAPRALGESTPTGTSANKENSQQQPLAPPLGRVREAALALERRAKAESEQEKGKGGAGSKEALRDVPEVLQRGSLVREPLFVAPVPATVGAGAASERAIVLGTKGGQEDTHGVHDVPVPAETCQSLEGVEKAVKQPQSPLSEIPKSVLGASHGPWGVTLLRRTSGRSEQEARKDNESEPVAAGDTATGASAAAGDSKEEGGRVSVRSLLQMWTRQEASTTAPASQPRSAPDRPPEALNLPEQPAKDLPSNIQEQGPSAHLTSTTALQQIGTFTTVPLGELGQAPAEKHSSLEPLSAERELLSAPGQVDQEPQTGQQPLGGERLIQPKALVVIETETPTADQRSSTSPPWETLPSAQELSPLKVAGANQSLVSAPGVAALATPPGVAGVFFRPKKVAWRAGSTEGRSTQSRKDREPGAVSGASQTSADVSKKDAEPELKQGGASAVPMEPAAKVQMMPLVSSPSKEALSPSLSGEPGHNGTTLAASPSRVGPAAPYPVTTVLVPEVPGPGSFSEAVAPTESRPTSPPPTPAATMYSSPASLKRGTFLVSPQPPMLGDGSSPLGMQTAVSGSPAGSATPPMGGQSAPPMSEEVVSPVAHRPLLSASSFFSPLSAGRAITGAVNASPPSSVVRTGSPYPGSFPLLTLAPEEETPAEPVVCLQGGQSDSGDVSPPNSPASLPPASPRLASASPFFSPQAVRKPSTPGAARSLFLIGGPGETLGPRFEATASGGSAKGDPEENEEGSAVASVEVGDAVRGGQERVDSPPPMAASHFFSPRKVAPSVHLHIGFAGLVSSGLSGGYSAPTQELEGVILPSAQAPSEDGSTPSDHGAADAVRPISPPPACAAGFFSPSKPAFSRAFKRAEIEKKCLDAALGKFQRGPAILPGANAEVFFDAGEDMTPYASANCSPMSVPGSSPGSERFGPSRRVWEVVEEEAVGRLVESCTGLARGPSFDDVKEVAADMGPGEWRVVSQLVADTWQSDGPVAGLGDGANVEGEGKRSELGSSHVLDWNSPDHQKVRTPPYRSGMAGMGQRGQVAEPTPVPRSAAGLFAEAKPHPDGERALASMYVSVQPGVEAAGKGDPLEAESSADPTVGEAVPLKTSERLLEGSGPAAEDLLQPYGVAPKSAKEPVTVTPGHMAAREAVARNSNPPPAEELQAAAPRDTSPSPSKPGLWSSFVGGLRGMITPPKLTPPKRTGPPQETEAVRRARNGPVWGGQAEVASGGAFQPTWASPQKEQGTGLTCGAGPEEDLVVGGGGGKEPNETARSEVAERNDWTASFSPTPFPKPASRITAAENTPTSQEETRGDSSTLPAGSPERQRSASPRTPPLASVAFGFASRNAAPQTTPVRPGPSPPQPETPEPASPEPQPEPETPAEVEFSPWERMQMAAIFEHFQGATSQLGARAFFSGERGTQQNDEPPETFVASEWGGEGAVKRCVSAESGDSCFELPPQKVFRGAVESDDCYDVVDPIVRAVQGVPAGSSPLVNYYDVAETAPAVEAVGVKGSTGRLPVSRPVYGEVLNSKPLERAHSGVRKPGKAEVKAAYPWVTDPSPTLTRWLQSNRDEEASFWAPPSKPEPVPNWARGAPGKDGAFVGRKTGDPVLAAPTGPIPFPKASGDLQAMRPAQKSPERPAQASSTTARARKGPVPIDQLKPRHDPNKKYFPARVNELRGARGGEVPAAKQGGAGDAGLNAGRNSFLAPAGSPNQSGFAKRGRSASVTDRAQEQRNAAKEGLKAFRSLTPLRFRSAKADPNKGNQGSPDVAPSRSEPPSPAPVTQSPVKDSPVKTRLLFRRTRTESVPVADFRQTVAPDVGEDKENASEVSTPVSDVSKMTQGEAGAGDPGAKRASGLGGSSDCFDRALSLRDPNREPALAADYVDMSPKDVPVKPEAAAEAASLWEPAVSDVDPPSAWAHLSPADLVARPLPSHVEVCRCYVVREHASKLGTGGLYTLFTEEGEGREDRQLLVARHVRHVGRSEFVIADSAEQLGEKGGPRCVLRANFVGSKYTAHARDMEGKITEENKLAEIGYATTATSLAPTSRRMLVTLPVTDGAQEPPLALVSKAPLFNQEHKRFEINYGGRAKDGAGIQQSVKNFQLVAEAAEDRTLLLFGKVGKDVFVMDFRPPFTATQAFAICLSSVDSKLCCAL</sequence>
<dbReference type="OMA" id="HHERMES"/>
<dbReference type="SUPFAM" id="SSF54518">
    <property type="entry name" value="Tubby C-terminal domain-like"/>
    <property type="match status" value="1"/>
</dbReference>
<feature type="compositionally biased region" description="Polar residues" evidence="2">
    <location>
        <begin position="1350"/>
        <end position="1368"/>
    </location>
</feature>
<feature type="compositionally biased region" description="Pro residues" evidence="2">
    <location>
        <begin position="1405"/>
        <end position="1428"/>
    </location>
</feature>
<reference evidence="4 5" key="1">
    <citation type="journal article" date="2014" name="Nat. Commun.">
        <title>Klebsormidium flaccidum genome reveals primary factors for plant terrestrial adaptation.</title>
        <authorList>
            <person name="Hori K."/>
            <person name="Maruyama F."/>
            <person name="Fujisawa T."/>
            <person name="Togashi T."/>
            <person name="Yamamoto N."/>
            <person name="Seo M."/>
            <person name="Sato S."/>
            <person name="Yamada T."/>
            <person name="Mori H."/>
            <person name="Tajima N."/>
            <person name="Moriyama T."/>
            <person name="Ikeuchi M."/>
            <person name="Watanabe M."/>
            <person name="Wada H."/>
            <person name="Kobayashi K."/>
            <person name="Saito M."/>
            <person name="Masuda T."/>
            <person name="Sasaki-Sekimoto Y."/>
            <person name="Mashiguchi K."/>
            <person name="Awai K."/>
            <person name="Shimojima M."/>
            <person name="Masuda S."/>
            <person name="Iwai M."/>
            <person name="Nobusawa T."/>
            <person name="Narise T."/>
            <person name="Kondo S."/>
            <person name="Saito H."/>
            <person name="Sato R."/>
            <person name="Murakawa M."/>
            <person name="Ihara Y."/>
            <person name="Oshima-Yamada Y."/>
            <person name="Ohtaka K."/>
            <person name="Satoh M."/>
            <person name="Sonobe K."/>
            <person name="Ishii M."/>
            <person name="Ohtani R."/>
            <person name="Kanamori-Sato M."/>
            <person name="Honoki R."/>
            <person name="Miyazaki D."/>
            <person name="Mochizuki H."/>
            <person name="Umetsu J."/>
            <person name="Higashi K."/>
            <person name="Shibata D."/>
            <person name="Kamiya Y."/>
            <person name="Sato N."/>
            <person name="Nakamura Y."/>
            <person name="Tabata S."/>
            <person name="Ida S."/>
            <person name="Kurokawa K."/>
            <person name="Ohta H."/>
        </authorList>
    </citation>
    <scope>NUCLEOTIDE SEQUENCE [LARGE SCALE GENOMIC DNA]</scope>
    <source>
        <strain evidence="4 5">NIES-2285</strain>
    </source>
</reference>
<feature type="compositionally biased region" description="Polar residues" evidence="2">
    <location>
        <begin position="1285"/>
        <end position="1296"/>
    </location>
</feature>
<evidence type="ECO:0000259" key="3">
    <source>
        <dbReference type="Pfam" id="PF01167"/>
    </source>
</evidence>
<feature type="region of interest" description="Disordered" evidence="2">
    <location>
        <begin position="1131"/>
        <end position="1152"/>
    </location>
</feature>
<evidence type="ECO:0000313" key="5">
    <source>
        <dbReference type="Proteomes" id="UP000054558"/>
    </source>
</evidence>